<evidence type="ECO:0000256" key="6">
    <source>
        <dbReference type="SAM" id="Phobius"/>
    </source>
</evidence>
<feature type="transmembrane region" description="Helical" evidence="6">
    <location>
        <begin position="59"/>
        <end position="77"/>
    </location>
</feature>
<keyword evidence="9" id="KW-1185">Reference proteome</keyword>
<evidence type="ECO:0000256" key="2">
    <source>
        <dbReference type="ARBA" id="ARBA00009853"/>
    </source>
</evidence>
<feature type="transmembrane region" description="Helical" evidence="6">
    <location>
        <begin position="195"/>
        <end position="218"/>
    </location>
</feature>
<evidence type="ECO:0000256" key="1">
    <source>
        <dbReference type="ARBA" id="ARBA00004141"/>
    </source>
</evidence>
<proteinExistence type="inferred from homology"/>
<dbReference type="PANTHER" id="PTHR22911:SF6">
    <property type="entry name" value="SOLUTE CARRIER FAMILY 35 MEMBER G1"/>
    <property type="match status" value="1"/>
</dbReference>
<dbReference type="AlphaFoldDB" id="A0A917EI27"/>
<dbReference type="Pfam" id="PF00892">
    <property type="entry name" value="EamA"/>
    <property type="match status" value="2"/>
</dbReference>
<comment type="subcellular location">
    <subcellularLocation>
        <location evidence="1">Membrane</location>
        <topology evidence="1">Multi-pass membrane protein</topology>
    </subcellularLocation>
</comment>
<protein>
    <recommendedName>
        <fullName evidence="7">EamA domain-containing protein</fullName>
    </recommendedName>
</protein>
<feature type="domain" description="EamA" evidence="7">
    <location>
        <begin position="28"/>
        <end position="157"/>
    </location>
</feature>
<dbReference type="InterPro" id="IPR000620">
    <property type="entry name" value="EamA_dom"/>
</dbReference>
<feature type="transmembrane region" description="Helical" evidence="6">
    <location>
        <begin position="280"/>
        <end position="299"/>
    </location>
</feature>
<evidence type="ECO:0000256" key="3">
    <source>
        <dbReference type="ARBA" id="ARBA00022692"/>
    </source>
</evidence>
<feature type="transmembrane region" description="Helical" evidence="6">
    <location>
        <begin position="20"/>
        <end position="39"/>
    </location>
</feature>
<organism evidence="8 9">
    <name type="scientific">Primorskyibacter flagellatus</name>
    <dbReference type="NCBI Taxonomy" id="1387277"/>
    <lineage>
        <taxon>Bacteria</taxon>
        <taxon>Pseudomonadati</taxon>
        <taxon>Pseudomonadota</taxon>
        <taxon>Alphaproteobacteria</taxon>
        <taxon>Rhodobacterales</taxon>
        <taxon>Roseobacteraceae</taxon>
        <taxon>Primorskyibacter</taxon>
    </lineage>
</organism>
<dbReference type="EMBL" id="BMFJ01000002">
    <property type="protein sequence ID" value="GGE43251.1"/>
    <property type="molecule type" value="Genomic_DNA"/>
</dbReference>
<accession>A0A917EI27</accession>
<comment type="caution">
    <text evidence="8">The sequence shown here is derived from an EMBL/GenBank/DDBJ whole genome shotgun (WGS) entry which is preliminary data.</text>
</comment>
<feature type="transmembrane region" description="Helical" evidence="6">
    <location>
        <begin position="141"/>
        <end position="161"/>
    </location>
</feature>
<name>A0A917EI27_9RHOB</name>
<evidence type="ECO:0000256" key="5">
    <source>
        <dbReference type="ARBA" id="ARBA00023136"/>
    </source>
</evidence>
<feature type="transmembrane region" description="Helical" evidence="6">
    <location>
        <begin position="113"/>
        <end position="134"/>
    </location>
</feature>
<keyword evidence="3 6" id="KW-0812">Transmembrane</keyword>
<dbReference type="InterPro" id="IPR037185">
    <property type="entry name" value="EmrE-like"/>
</dbReference>
<feature type="transmembrane region" description="Helical" evidence="6">
    <location>
        <begin position="167"/>
        <end position="188"/>
    </location>
</feature>
<keyword evidence="4 6" id="KW-1133">Transmembrane helix</keyword>
<feature type="transmembrane region" description="Helical" evidence="6">
    <location>
        <begin position="224"/>
        <end position="245"/>
    </location>
</feature>
<feature type="domain" description="EamA" evidence="7">
    <location>
        <begin position="165"/>
        <end position="291"/>
    </location>
</feature>
<dbReference type="PANTHER" id="PTHR22911">
    <property type="entry name" value="ACYL-MALONYL CONDENSING ENZYME-RELATED"/>
    <property type="match status" value="1"/>
</dbReference>
<keyword evidence="5 6" id="KW-0472">Membrane</keyword>
<feature type="transmembrane region" description="Helical" evidence="6">
    <location>
        <begin position="89"/>
        <end position="107"/>
    </location>
</feature>
<evidence type="ECO:0000313" key="8">
    <source>
        <dbReference type="EMBL" id="GGE43251.1"/>
    </source>
</evidence>
<gene>
    <name evidence="8" type="ORF">GCM10011360_33270</name>
</gene>
<evidence type="ECO:0000313" key="9">
    <source>
        <dbReference type="Proteomes" id="UP000612855"/>
    </source>
</evidence>
<reference evidence="9" key="1">
    <citation type="journal article" date="2019" name="Int. J. Syst. Evol. Microbiol.">
        <title>The Global Catalogue of Microorganisms (GCM) 10K type strain sequencing project: providing services to taxonomists for standard genome sequencing and annotation.</title>
        <authorList>
            <consortium name="The Broad Institute Genomics Platform"/>
            <consortium name="The Broad Institute Genome Sequencing Center for Infectious Disease"/>
            <person name="Wu L."/>
            <person name="Ma J."/>
        </authorList>
    </citation>
    <scope>NUCLEOTIDE SEQUENCE [LARGE SCALE GENOMIC DNA]</scope>
    <source>
        <strain evidence="9">CGMCC 1.12664</strain>
    </source>
</reference>
<evidence type="ECO:0000256" key="4">
    <source>
        <dbReference type="ARBA" id="ARBA00022989"/>
    </source>
</evidence>
<dbReference type="Proteomes" id="UP000612855">
    <property type="component" value="Unassembled WGS sequence"/>
</dbReference>
<sequence length="303" mass="31785">MDRRGAVCHKRADSVLDPSMPGISLPHVAMVLGAMFLIVAGDTAGKTMTGQGMNPFFVAWGRFALAALMLAPLAGLRREDLPAFLDWRLLLRTLFIVAGICAILTALRTEPIANVFGAFFISPVVSYFGSAAVLKERITVARSVLLLIGFAGVLLVVRPGFGMTPGMGFALFAGSCHGAYLVTTRWLAGAYRPRLLLLSQLATGGLVLTPFALLHWPAEVSQGFAWAFPLSAFGSAMGNYLLVIASRTLPAGIVAPLVYAQIVAAMILGLVVFGDWPDSMALAGLAVILASGVAGLRLAGRGG</sequence>
<feature type="transmembrane region" description="Helical" evidence="6">
    <location>
        <begin position="257"/>
        <end position="274"/>
    </location>
</feature>
<dbReference type="GO" id="GO:0016020">
    <property type="term" value="C:membrane"/>
    <property type="evidence" value="ECO:0007669"/>
    <property type="project" value="UniProtKB-SubCell"/>
</dbReference>
<dbReference type="SUPFAM" id="SSF103481">
    <property type="entry name" value="Multidrug resistance efflux transporter EmrE"/>
    <property type="match status" value="2"/>
</dbReference>
<evidence type="ECO:0000259" key="7">
    <source>
        <dbReference type="Pfam" id="PF00892"/>
    </source>
</evidence>
<comment type="similarity">
    <text evidence="2">Belongs to the drug/metabolite transporter (DMT) superfamily. 10 TMS drug/metabolite exporter (DME) (TC 2.A.7.3) family.</text>
</comment>